<comment type="similarity">
    <text evidence="2">Belongs to the ABC transporter superfamily.</text>
</comment>
<keyword evidence="7" id="KW-0472">Membrane</keyword>
<evidence type="ECO:0000256" key="2">
    <source>
        <dbReference type="ARBA" id="ARBA00005417"/>
    </source>
</evidence>
<protein>
    <submittedName>
        <fullName evidence="9">Dipeptide transport system ATP-binding protein</fullName>
    </submittedName>
</protein>
<reference evidence="9 10" key="1">
    <citation type="submission" date="2019-02" db="EMBL/GenBank/DDBJ databases">
        <title>Genomic Encyclopedia of Type Strains, Phase IV (KMG-IV): sequencing the most valuable type-strain genomes for metagenomic binning, comparative biology and taxonomic classification.</title>
        <authorList>
            <person name="Goeker M."/>
        </authorList>
    </citation>
    <scope>NUCLEOTIDE SEQUENCE [LARGE SCALE GENOMIC DNA]</scope>
    <source>
        <strain evidence="9 10">DSM 23814</strain>
    </source>
</reference>
<dbReference type="InterPro" id="IPR017871">
    <property type="entry name" value="ABC_transporter-like_CS"/>
</dbReference>
<keyword evidence="3" id="KW-0813">Transport</keyword>
<dbReference type="NCBIfam" id="TIGR01727">
    <property type="entry name" value="oligo_HPY"/>
    <property type="match status" value="1"/>
</dbReference>
<dbReference type="InterPro" id="IPR050388">
    <property type="entry name" value="ABC_Ni/Peptide_Import"/>
</dbReference>
<dbReference type="InterPro" id="IPR003439">
    <property type="entry name" value="ABC_transporter-like_ATP-bd"/>
</dbReference>
<evidence type="ECO:0000256" key="3">
    <source>
        <dbReference type="ARBA" id="ARBA00022448"/>
    </source>
</evidence>
<dbReference type="SMART" id="SM00382">
    <property type="entry name" value="AAA"/>
    <property type="match status" value="1"/>
</dbReference>
<evidence type="ECO:0000256" key="7">
    <source>
        <dbReference type="ARBA" id="ARBA00023136"/>
    </source>
</evidence>
<evidence type="ECO:0000256" key="6">
    <source>
        <dbReference type="ARBA" id="ARBA00022840"/>
    </source>
</evidence>
<dbReference type="PROSITE" id="PS50893">
    <property type="entry name" value="ABC_TRANSPORTER_2"/>
    <property type="match status" value="1"/>
</dbReference>
<sequence length="355" mass="38173">MSMQHTIIGKTDASVPPPTGQPQPLLMVHDLSVRFRTYGGHVHALRQVCLHVARGETLAIVGESGSGKSVTSQAIMGLLPATTAQITGGAITFDGRELTTLKPAQWREIQGRRIALIFQDPMTALNPTLTIGEQMTEGVRRHLKYSADQARERAIQMLELVGISSPQQRLKQFPHEFSGGMRQRIVIAIALMCDPDLLIADEPTTALDVTIQAQILALFKDIQARTGIAIILITHDLGVVAGIADRVTVMYAGQCVETAEVHALFAQPAHPYTRALLASVPRLDMPAASLKAIAGQPPDLFAPPAGCAFAARCRHAMRVCRQIAPPATALPAQGSVRCWLHDARAPQTARAAGQI</sequence>
<comment type="subcellular location">
    <subcellularLocation>
        <location evidence="1">Cell inner membrane</location>
        <topology evidence="1">Peripheral membrane protein</topology>
    </subcellularLocation>
</comment>
<proteinExistence type="inferred from homology"/>
<dbReference type="PANTHER" id="PTHR43297:SF2">
    <property type="entry name" value="DIPEPTIDE TRANSPORT ATP-BINDING PROTEIN DPPD"/>
    <property type="match status" value="1"/>
</dbReference>
<feature type="domain" description="ABC transporter" evidence="8">
    <location>
        <begin position="28"/>
        <end position="277"/>
    </location>
</feature>
<dbReference type="CDD" id="cd03257">
    <property type="entry name" value="ABC_NikE_OppD_transporters"/>
    <property type="match status" value="1"/>
</dbReference>
<name>A0A4Q7VQX4_9BURK</name>
<dbReference type="AlphaFoldDB" id="A0A4Q7VQX4"/>
<evidence type="ECO:0000259" key="8">
    <source>
        <dbReference type="PROSITE" id="PS50893"/>
    </source>
</evidence>
<evidence type="ECO:0000256" key="1">
    <source>
        <dbReference type="ARBA" id="ARBA00004417"/>
    </source>
</evidence>
<dbReference type="GO" id="GO:0005524">
    <property type="term" value="F:ATP binding"/>
    <property type="evidence" value="ECO:0007669"/>
    <property type="project" value="UniProtKB-KW"/>
</dbReference>
<dbReference type="PROSITE" id="PS00211">
    <property type="entry name" value="ABC_TRANSPORTER_1"/>
    <property type="match status" value="1"/>
</dbReference>
<dbReference type="Pfam" id="PF08352">
    <property type="entry name" value="oligo_HPY"/>
    <property type="match status" value="1"/>
</dbReference>
<dbReference type="FunFam" id="3.40.50.300:FF:000016">
    <property type="entry name" value="Oligopeptide ABC transporter ATP-binding component"/>
    <property type="match status" value="1"/>
</dbReference>
<dbReference type="EMBL" id="SHKO01000001">
    <property type="protein sequence ID" value="RZT98618.1"/>
    <property type="molecule type" value="Genomic_DNA"/>
</dbReference>
<keyword evidence="10" id="KW-1185">Reference proteome</keyword>
<dbReference type="InterPro" id="IPR013563">
    <property type="entry name" value="Oligopep_ABC_C"/>
</dbReference>
<comment type="caution">
    <text evidence="9">The sequence shown here is derived from an EMBL/GenBank/DDBJ whole genome shotgun (WGS) entry which is preliminary data.</text>
</comment>
<dbReference type="GO" id="GO:0005886">
    <property type="term" value="C:plasma membrane"/>
    <property type="evidence" value="ECO:0007669"/>
    <property type="project" value="UniProtKB-SubCell"/>
</dbReference>
<dbReference type="SUPFAM" id="SSF52540">
    <property type="entry name" value="P-loop containing nucleoside triphosphate hydrolases"/>
    <property type="match status" value="1"/>
</dbReference>
<keyword evidence="6 9" id="KW-0067">ATP-binding</keyword>
<dbReference type="GO" id="GO:0015833">
    <property type="term" value="P:peptide transport"/>
    <property type="evidence" value="ECO:0007669"/>
    <property type="project" value="InterPro"/>
</dbReference>
<evidence type="ECO:0000313" key="10">
    <source>
        <dbReference type="Proteomes" id="UP000293398"/>
    </source>
</evidence>
<evidence type="ECO:0000256" key="5">
    <source>
        <dbReference type="ARBA" id="ARBA00022741"/>
    </source>
</evidence>
<accession>A0A4Q7VQX4</accession>
<organism evidence="9 10">
    <name type="scientific">Advenella incenata</name>
    <dbReference type="NCBI Taxonomy" id="267800"/>
    <lineage>
        <taxon>Bacteria</taxon>
        <taxon>Pseudomonadati</taxon>
        <taxon>Pseudomonadota</taxon>
        <taxon>Betaproteobacteria</taxon>
        <taxon>Burkholderiales</taxon>
        <taxon>Alcaligenaceae</taxon>
    </lineage>
</organism>
<keyword evidence="5" id="KW-0547">Nucleotide-binding</keyword>
<dbReference type="RefSeq" id="WP_278044072.1">
    <property type="nucleotide sequence ID" value="NZ_SHKO01000001.1"/>
</dbReference>
<dbReference type="Gene3D" id="3.40.50.300">
    <property type="entry name" value="P-loop containing nucleotide triphosphate hydrolases"/>
    <property type="match status" value="1"/>
</dbReference>
<dbReference type="InterPro" id="IPR027417">
    <property type="entry name" value="P-loop_NTPase"/>
</dbReference>
<evidence type="ECO:0000313" key="9">
    <source>
        <dbReference type="EMBL" id="RZT98618.1"/>
    </source>
</evidence>
<evidence type="ECO:0000256" key="4">
    <source>
        <dbReference type="ARBA" id="ARBA00022475"/>
    </source>
</evidence>
<dbReference type="GO" id="GO:0016887">
    <property type="term" value="F:ATP hydrolysis activity"/>
    <property type="evidence" value="ECO:0007669"/>
    <property type="project" value="InterPro"/>
</dbReference>
<dbReference type="PANTHER" id="PTHR43297">
    <property type="entry name" value="OLIGOPEPTIDE TRANSPORT ATP-BINDING PROTEIN APPD"/>
    <property type="match status" value="1"/>
</dbReference>
<dbReference type="Pfam" id="PF00005">
    <property type="entry name" value="ABC_tran"/>
    <property type="match status" value="1"/>
</dbReference>
<dbReference type="InterPro" id="IPR003593">
    <property type="entry name" value="AAA+_ATPase"/>
</dbReference>
<dbReference type="GO" id="GO:0055085">
    <property type="term" value="P:transmembrane transport"/>
    <property type="evidence" value="ECO:0007669"/>
    <property type="project" value="UniProtKB-ARBA"/>
</dbReference>
<keyword evidence="4" id="KW-1003">Cell membrane</keyword>
<dbReference type="Proteomes" id="UP000293398">
    <property type="component" value="Unassembled WGS sequence"/>
</dbReference>
<gene>
    <name evidence="9" type="ORF">EV681_0396</name>
</gene>